<feature type="domain" description="Leucine-binding protein" evidence="3">
    <location>
        <begin position="5"/>
        <end position="169"/>
    </location>
</feature>
<evidence type="ECO:0000313" key="4">
    <source>
        <dbReference type="EMBL" id="GLQ73042.1"/>
    </source>
</evidence>
<proteinExistence type="inferred from homology"/>
<evidence type="ECO:0000313" key="5">
    <source>
        <dbReference type="Proteomes" id="UP001156690"/>
    </source>
</evidence>
<accession>A0AAV5NQZ6</accession>
<keyword evidence="2" id="KW-0732">Signal</keyword>
<comment type="caution">
    <text evidence="4">The sequence shown here is derived from an EMBL/GenBank/DDBJ whole genome shotgun (WGS) entry which is preliminary data.</text>
</comment>
<sequence length="310" mass="33681">MANKKIAIVGPLTGPRSAYGDLLTSAANAALSAHPISAKAVSTKAVSTKATSTQAVSEGVEFVYMDDQALPHVADAVAKALIEEGVTAVIGHFNSACAATVKDQYENAGIVFVLPASTGDDLTEQPSRYRFRLCASNTKQCEVVAELLDAQSGSHMVVSDGSPYAEGLATVLASTYGYRVIHQENLYEQTTFDFDNVFLAGTHFSCADMLNHLNRHAFTGRVVGCDDCDIEEIETLLTPPYSIEVMKLDNGFEFYIRHGVKAVLDILYDDSDVSNLDMADRLRCSASSFRFNEYGDNTLSTWHHLTIKEQ</sequence>
<dbReference type="SUPFAM" id="SSF53822">
    <property type="entry name" value="Periplasmic binding protein-like I"/>
    <property type="match status" value="1"/>
</dbReference>
<dbReference type="Proteomes" id="UP001156690">
    <property type="component" value="Unassembled WGS sequence"/>
</dbReference>
<dbReference type="Gene3D" id="3.40.50.2300">
    <property type="match status" value="1"/>
</dbReference>
<evidence type="ECO:0000256" key="2">
    <source>
        <dbReference type="ARBA" id="ARBA00022729"/>
    </source>
</evidence>
<dbReference type="RefSeq" id="WP_185829892.1">
    <property type="nucleotide sequence ID" value="NZ_AP025144.1"/>
</dbReference>
<keyword evidence="5" id="KW-1185">Reference proteome</keyword>
<protein>
    <recommendedName>
        <fullName evidence="3">Leucine-binding protein domain-containing protein</fullName>
    </recommendedName>
</protein>
<dbReference type="InterPro" id="IPR028082">
    <property type="entry name" value="Peripla_BP_I"/>
</dbReference>
<evidence type="ECO:0000256" key="1">
    <source>
        <dbReference type="ARBA" id="ARBA00010062"/>
    </source>
</evidence>
<dbReference type="AlphaFoldDB" id="A0AAV5NQZ6"/>
<organism evidence="4 5">
    <name type="scientific">Vibrio penaeicida</name>
    <dbReference type="NCBI Taxonomy" id="104609"/>
    <lineage>
        <taxon>Bacteria</taxon>
        <taxon>Pseudomonadati</taxon>
        <taxon>Pseudomonadota</taxon>
        <taxon>Gammaproteobacteria</taxon>
        <taxon>Vibrionales</taxon>
        <taxon>Vibrionaceae</taxon>
        <taxon>Vibrio</taxon>
    </lineage>
</organism>
<comment type="similarity">
    <text evidence="1">Belongs to the leucine-binding protein family.</text>
</comment>
<dbReference type="EMBL" id="BSNX01000028">
    <property type="protein sequence ID" value="GLQ73042.1"/>
    <property type="molecule type" value="Genomic_DNA"/>
</dbReference>
<gene>
    <name evidence="4" type="ORF">GCM10007932_24020</name>
</gene>
<name>A0AAV5NQZ6_9VIBR</name>
<dbReference type="InterPro" id="IPR028081">
    <property type="entry name" value="Leu-bd"/>
</dbReference>
<evidence type="ECO:0000259" key="3">
    <source>
        <dbReference type="Pfam" id="PF13458"/>
    </source>
</evidence>
<dbReference type="PANTHER" id="PTHR47151:SF2">
    <property type="entry name" value="AMINO ACID BINDING PROTEIN"/>
    <property type="match status" value="1"/>
</dbReference>
<reference evidence="5" key="1">
    <citation type="journal article" date="2019" name="Int. J. Syst. Evol. Microbiol.">
        <title>The Global Catalogue of Microorganisms (GCM) 10K type strain sequencing project: providing services to taxonomists for standard genome sequencing and annotation.</title>
        <authorList>
            <consortium name="The Broad Institute Genomics Platform"/>
            <consortium name="The Broad Institute Genome Sequencing Center for Infectious Disease"/>
            <person name="Wu L."/>
            <person name="Ma J."/>
        </authorList>
    </citation>
    <scope>NUCLEOTIDE SEQUENCE [LARGE SCALE GENOMIC DNA]</scope>
    <source>
        <strain evidence="5">NBRC 15640</strain>
    </source>
</reference>
<dbReference type="Pfam" id="PF13458">
    <property type="entry name" value="Peripla_BP_6"/>
    <property type="match status" value="1"/>
</dbReference>
<dbReference type="PANTHER" id="PTHR47151">
    <property type="entry name" value="LEU/ILE/VAL-BINDING ABC TRANSPORTER SUBUNIT"/>
    <property type="match status" value="1"/>
</dbReference>